<dbReference type="InterPro" id="IPR008271">
    <property type="entry name" value="Ser/Thr_kinase_AS"/>
</dbReference>
<dbReference type="Pfam" id="PF14361">
    <property type="entry name" value="RsbRD_N"/>
    <property type="match status" value="1"/>
</dbReference>
<dbReference type="Pfam" id="PF00069">
    <property type="entry name" value="Pkinase"/>
    <property type="match status" value="1"/>
</dbReference>
<dbReference type="GO" id="GO:0005737">
    <property type="term" value="C:cytoplasm"/>
    <property type="evidence" value="ECO:0007669"/>
    <property type="project" value="TreeGrafter"/>
</dbReference>
<keyword evidence="2" id="KW-0808">Transferase</keyword>
<evidence type="ECO:0000256" key="3">
    <source>
        <dbReference type="ARBA" id="ARBA00022741"/>
    </source>
</evidence>
<keyword evidence="4" id="KW-0418">Kinase</keyword>
<sequence>MDTGNQAKRIKVSDNTLSGGVSDPQATNNSYPYSMQEGNPVALFGSAGIRSIPTQSRVAFADYVREVPPNGHAEQLVQGWLEAIRQTCSESYRELLGSAAGFFQVRANTAQLLEGFANFLVDPANLDTLQNAIQRMVRQRQQQNFSQQDVLRAVALFQPVFSTVASQHGYPTGVSQTVAQSIVAICVLESTTLLSEEYLFLQRSATEEEAVCMDPKYCQCTAADIQRIIEWHGTEGHPALKDRDGLQAALRQRRLPQEKTHLQSKYLIGTGAIVANRYSIVAPIESGSFKDGWLALDLQRVDPTNYLPAQVYLGTLKCLQDEMQSCSPAQLARMKAGAAQEMYITRRLHEISQLQAHPLLVTTHDVSRRHEPAEMYIPALERTIKGHFIVQELCVGGDLYGYLSSLEPFEEPLACHLFRQLVDGVQALHAANFFHGDLKIENVLLKKHPDGDYSLVIGDFGLTVENHEMNSVAASTALGVVPPETRRRSDGTAVGVVNKEKADVYACGLILLWMVGLKAFHNRRILGAGRVLDLFKRYAVSADASTPAARNDALGRLCTEDGLQVSSELLEVLRGMLCADASYRFTFERVLNSAWVEQNEPLPRHVVANSLQRRLTQELLQERNAQIYEPTAAEILRETVATFDLLKAAIRKREWDRTGHPTVDVEQVDARMMISITTAEHTITCQVQQREKNVCNIHIKWVLGVHFAVFAGVYLDLLNTLQELDQLGLAAVQRVIG</sequence>
<gene>
    <name evidence="7" type="ORF">CYMTET_22932</name>
</gene>
<reference evidence="7 8" key="1">
    <citation type="journal article" date="2015" name="Genome Biol. Evol.">
        <title>Comparative Genomics of a Bacterivorous Green Alga Reveals Evolutionary Causalities and Consequences of Phago-Mixotrophic Mode of Nutrition.</title>
        <authorList>
            <person name="Burns J.A."/>
            <person name="Paasch A."/>
            <person name="Narechania A."/>
            <person name="Kim E."/>
        </authorList>
    </citation>
    <scope>NUCLEOTIDE SEQUENCE [LARGE SCALE GENOMIC DNA]</scope>
    <source>
        <strain evidence="7 8">PLY_AMNH</strain>
    </source>
</reference>
<evidence type="ECO:0000256" key="1">
    <source>
        <dbReference type="ARBA" id="ARBA00022527"/>
    </source>
</evidence>
<dbReference type="Proteomes" id="UP001190700">
    <property type="component" value="Unassembled WGS sequence"/>
</dbReference>
<dbReference type="PROSITE" id="PS50011">
    <property type="entry name" value="PROTEIN_KINASE_DOM"/>
    <property type="match status" value="1"/>
</dbReference>
<name>A0AAE0FYW7_9CHLO</name>
<keyword evidence="5" id="KW-0067">ATP-binding</keyword>
<evidence type="ECO:0000256" key="4">
    <source>
        <dbReference type="ARBA" id="ARBA00022777"/>
    </source>
</evidence>
<dbReference type="SMART" id="SM00220">
    <property type="entry name" value="S_TKc"/>
    <property type="match status" value="1"/>
</dbReference>
<evidence type="ECO:0000256" key="2">
    <source>
        <dbReference type="ARBA" id="ARBA00022679"/>
    </source>
</evidence>
<keyword evidence="1" id="KW-0723">Serine/threonine-protein kinase</keyword>
<evidence type="ECO:0000313" key="7">
    <source>
        <dbReference type="EMBL" id="KAK3268567.1"/>
    </source>
</evidence>
<dbReference type="PROSITE" id="PS00108">
    <property type="entry name" value="PROTEIN_KINASE_ST"/>
    <property type="match status" value="1"/>
</dbReference>
<evidence type="ECO:0000313" key="8">
    <source>
        <dbReference type="Proteomes" id="UP001190700"/>
    </source>
</evidence>
<evidence type="ECO:0000256" key="5">
    <source>
        <dbReference type="ARBA" id="ARBA00022840"/>
    </source>
</evidence>
<dbReference type="GO" id="GO:0004674">
    <property type="term" value="F:protein serine/threonine kinase activity"/>
    <property type="evidence" value="ECO:0007669"/>
    <property type="project" value="UniProtKB-KW"/>
</dbReference>
<organism evidence="7 8">
    <name type="scientific">Cymbomonas tetramitiformis</name>
    <dbReference type="NCBI Taxonomy" id="36881"/>
    <lineage>
        <taxon>Eukaryota</taxon>
        <taxon>Viridiplantae</taxon>
        <taxon>Chlorophyta</taxon>
        <taxon>Pyramimonadophyceae</taxon>
        <taxon>Pyramimonadales</taxon>
        <taxon>Pyramimonadaceae</taxon>
        <taxon>Cymbomonas</taxon>
    </lineage>
</organism>
<feature type="domain" description="Protein kinase" evidence="6">
    <location>
        <begin position="278"/>
        <end position="596"/>
    </location>
</feature>
<dbReference type="InterPro" id="IPR000719">
    <property type="entry name" value="Prot_kinase_dom"/>
</dbReference>
<evidence type="ECO:0000259" key="6">
    <source>
        <dbReference type="PROSITE" id="PS50011"/>
    </source>
</evidence>
<dbReference type="AlphaFoldDB" id="A0AAE0FYW7"/>
<dbReference type="GO" id="GO:0005524">
    <property type="term" value="F:ATP binding"/>
    <property type="evidence" value="ECO:0007669"/>
    <property type="project" value="UniProtKB-KW"/>
</dbReference>
<dbReference type="Gene3D" id="1.10.510.10">
    <property type="entry name" value="Transferase(Phosphotransferase) domain 1"/>
    <property type="match status" value="1"/>
</dbReference>
<dbReference type="PANTHER" id="PTHR24346:SF82">
    <property type="entry name" value="KP78A-RELATED"/>
    <property type="match status" value="1"/>
</dbReference>
<dbReference type="InterPro" id="IPR025751">
    <property type="entry name" value="RsbRD_N_dom"/>
</dbReference>
<protein>
    <recommendedName>
        <fullName evidence="6">Protein kinase domain-containing protein</fullName>
    </recommendedName>
</protein>
<comment type="caution">
    <text evidence="7">The sequence shown here is derived from an EMBL/GenBank/DDBJ whole genome shotgun (WGS) entry which is preliminary data.</text>
</comment>
<dbReference type="GO" id="GO:0035556">
    <property type="term" value="P:intracellular signal transduction"/>
    <property type="evidence" value="ECO:0007669"/>
    <property type="project" value="TreeGrafter"/>
</dbReference>
<dbReference type="PANTHER" id="PTHR24346">
    <property type="entry name" value="MAP/MICROTUBULE AFFINITY-REGULATING KINASE"/>
    <property type="match status" value="1"/>
</dbReference>
<dbReference type="InterPro" id="IPR011009">
    <property type="entry name" value="Kinase-like_dom_sf"/>
</dbReference>
<keyword evidence="8" id="KW-1185">Reference proteome</keyword>
<keyword evidence="3" id="KW-0547">Nucleotide-binding</keyword>
<accession>A0AAE0FYW7</accession>
<proteinExistence type="predicted"/>
<dbReference type="EMBL" id="LGRX02011736">
    <property type="protein sequence ID" value="KAK3268567.1"/>
    <property type="molecule type" value="Genomic_DNA"/>
</dbReference>
<dbReference type="SUPFAM" id="SSF56112">
    <property type="entry name" value="Protein kinase-like (PK-like)"/>
    <property type="match status" value="1"/>
</dbReference>